<evidence type="ECO:0000256" key="4">
    <source>
        <dbReference type="SAM" id="MobiDB-lite"/>
    </source>
</evidence>
<dbReference type="InterPro" id="IPR000859">
    <property type="entry name" value="CUB_dom"/>
</dbReference>
<dbReference type="OrthoDB" id="6345439at2759"/>
<comment type="caution">
    <text evidence="3">Lacks conserved residue(s) required for the propagation of feature annotation.</text>
</comment>
<dbReference type="Pfam" id="PF01391">
    <property type="entry name" value="Collagen"/>
    <property type="match status" value="1"/>
</dbReference>
<organism evidence="6 7">
    <name type="scientific">Owenia fusiformis</name>
    <name type="common">Polychaete worm</name>
    <dbReference type="NCBI Taxonomy" id="6347"/>
    <lineage>
        <taxon>Eukaryota</taxon>
        <taxon>Metazoa</taxon>
        <taxon>Spiralia</taxon>
        <taxon>Lophotrochozoa</taxon>
        <taxon>Annelida</taxon>
        <taxon>Polychaeta</taxon>
        <taxon>Sedentaria</taxon>
        <taxon>Canalipalpata</taxon>
        <taxon>Sabellida</taxon>
        <taxon>Oweniida</taxon>
        <taxon>Oweniidae</taxon>
        <taxon>Owenia</taxon>
    </lineage>
</organism>
<keyword evidence="1" id="KW-0677">Repeat</keyword>
<protein>
    <recommendedName>
        <fullName evidence="5">CUB domain-containing protein</fullName>
    </recommendedName>
</protein>
<name>A0A8S4N417_OWEFU</name>
<keyword evidence="2" id="KW-1015">Disulfide bond</keyword>
<keyword evidence="7" id="KW-1185">Reference proteome</keyword>
<dbReference type="Gene3D" id="2.60.120.290">
    <property type="entry name" value="Spermadhesin, CUB domain"/>
    <property type="match status" value="1"/>
</dbReference>
<dbReference type="AlphaFoldDB" id="A0A8S4N417"/>
<dbReference type="Pfam" id="PF00431">
    <property type="entry name" value="CUB"/>
    <property type="match status" value="1"/>
</dbReference>
<feature type="domain" description="CUB" evidence="5">
    <location>
        <begin position="96"/>
        <end position="208"/>
    </location>
</feature>
<dbReference type="PANTHER" id="PTHR24251:SF30">
    <property type="entry name" value="MEMBRANE FRIZZLED-RELATED PROTEIN"/>
    <property type="match status" value="1"/>
</dbReference>
<dbReference type="FunFam" id="2.60.120.290:FF:000013">
    <property type="entry name" value="Membrane frizzled-related protein"/>
    <property type="match status" value="1"/>
</dbReference>
<dbReference type="InterPro" id="IPR008160">
    <property type="entry name" value="Collagen"/>
</dbReference>
<dbReference type="CDD" id="cd00041">
    <property type="entry name" value="CUB"/>
    <property type="match status" value="1"/>
</dbReference>
<dbReference type="SMART" id="SM00042">
    <property type="entry name" value="CUB"/>
    <property type="match status" value="1"/>
</dbReference>
<accession>A0A8S4N417</accession>
<dbReference type="PROSITE" id="PS01180">
    <property type="entry name" value="CUB"/>
    <property type="match status" value="1"/>
</dbReference>
<evidence type="ECO:0000256" key="1">
    <source>
        <dbReference type="ARBA" id="ARBA00022737"/>
    </source>
</evidence>
<evidence type="ECO:0000259" key="5">
    <source>
        <dbReference type="PROSITE" id="PS01180"/>
    </source>
</evidence>
<dbReference type="InterPro" id="IPR035914">
    <property type="entry name" value="Sperma_CUB_dom_sf"/>
</dbReference>
<gene>
    <name evidence="6" type="ORF">OFUS_LOCUS2569</name>
</gene>
<dbReference type="Proteomes" id="UP000749559">
    <property type="component" value="Unassembled WGS sequence"/>
</dbReference>
<evidence type="ECO:0000313" key="6">
    <source>
        <dbReference type="EMBL" id="CAH1775241.1"/>
    </source>
</evidence>
<proteinExistence type="predicted"/>
<feature type="region of interest" description="Disordered" evidence="4">
    <location>
        <begin position="1"/>
        <end position="77"/>
    </location>
</feature>
<evidence type="ECO:0000256" key="2">
    <source>
        <dbReference type="ARBA" id="ARBA00023157"/>
    </source>
</evidence>
<dbReference type="SUPFAM" id="SSF49854">
    <property type="entry name" value="Spermadhesin, CUB domain"/>
    <property type="match status" value="1"/>
</dbReference>
<evidence type="ECO:0000313" key="7">
    <source>
        <dbReference type="Proteomes" id="UP000749559"/>
    </source>
</evidence>
<reference evidence="6" key="1">
    <citation type="submission" date="2022-03" db="EMBL/GenBank/DDBJ databases">
        <authorList>
            <person name="Martin C."/>
        </authorList>
    </citation>
    <scope>NUCLEOTIDE SEQUENCE</scope>
</reference>
<dbReference type="EMBL" id="CAIIXF020000001">
    <property type="protein sequence ID" value="CAH1775241.1"/>
    <property type="molecule type" value="Genomic_DNA"/>
</dbReference>
<evidence type="ECO:0000256" key="3">
    <source>
        <dbReference type="PROSITE-ProRule" id="PRU00059"/>
    </source>
</evidence>
<comment type="caution">
    <text evidence="6">The sequence shown here is derived from an EMBL/GenBank/DDBJ whole genome shotgun (WGS) entry which is preliminary data.</text>
</comment>
<feature type="non-terminal residue" evidence="6">
    <location>
        <position position="1"/>
    </location>
</feature>
<sequence length="208" mass="21703">GQKGDNGIPGVNGTKGDMGQKGDQGTAGVNGTKGDMGQKGDHGTAGMNGTKGDMGQKGDHGTAGMNGTKGDMGQKGDNGIPVDRNIGYFLPSLTGCGGTFMAPLGNVTSPLYPRSYADGRHCEWTITVPLGNIVRVKFHDFELENCGDCGCDYLAIYNGASTDATRLLGKYCGTAMPPDFRSTGSQIRLVFRTDGSVTRKGFRLSFSS</sequence>
<dbReference type="PANTHER" id="PTHR24251">
    <property type="entry name" value="OVOCHYMASE-RELATED"/>
    <property type="match status" value="1"/>
</dbReference>